<evidence type="ECO:0000313" key="2">
    <source>
        <dbReference type="WBParaSite" id="nRc.2.0.1.t35266-RA"/>
    </source>
</evidence>
<dbReference type="AlphaFoldDB" id="A0A915KAX7"/>
<accession>A0A915KAX7</accession>
<reference evidence="2" key="1">
    <citation type="submission" date="2022-11" db="UniProtKB">
        <authorList>
            <consortium name="WormBaseParasite"/>
        </authorList>
    </citation>
    <scope>IDENTIFICATION</scope>
</reference>
<dbReference type="Proteomes" id="UP000887565">
    <property type="component" value="Unplaced"/>
</dbReference>
<protein>
    <submittedName>
        <fullName evidence="2">LAGLIDADG homing endonuclease</fullName>
    </submittedName>
</protein>
<sequence length="153" mass="17480">MENGRVDDGCDRRAHSDLKYTSTSKNFCSNNTNINSTKILFAFEPDKAFKVDNGIVQINESEFQHTVAKQQCKDCIEDVYDCLLLKTIGSKEYNKTSGLQRFSKGAQNLRELYFRSSKKFFVPLNKFFWPLMPIGTNVRAQKISSGRTSDLLT</sequence>
<proteinExistence type="predicted"/>
<name>A0A915KAX7_ROMCU</name>
<dbReference type="WBParaSite" id="nRc.2.0.1.t35266-RA">
    <property type="protein sequence ID" value="nRc.2.0.1.t35266-RA"/>
    <property type="gene ID" value="nRc.2.0.1.g35266"/>
</dbReference>
<evidence type="ECO:0000313" key="1">
    <source>
        <dbReference type="Proteomes" id="UP000887565"/>
    </source>
</evidence>
<organism evidence="1 2">
    <name type="scientific">Romanomermis culicivorax</name>
    <name type="common">Nematode worm</name>
    <dbReference type="NCBI Taxonomy" id="13658"/>
    <lineage>
        <taxon>Eukaryota</taxon>
        <taxon>Metazoa</taxon>
        <taxon>Ecdysozoa</taxon>
        <taxon>Nematoda</taxon>
        <taxon>Enoplea</taxon>
        <taxon>Dorylaimia</taxon>
        <taxon>Mermithida</taxon>
        <taxon>Mermithoidea</taxon>
        <taxon>Mermithidae</taxon>
        <taxon>Romanomermis</taxon>
    </lineage>
</organism>
<keyword evidence="1" id="KW-1185">Reference proteome</keyword>